<keyword evidence="3" id="KW-0808">Transferase</keyword>
<keyword evidence="2" id="KW-1133">Transmembrane helix</keyword>
<dbReference type="SUPFAM" id="SSF51161">
    <property type="entry name" value="Trimeric LpxA-like enzymes"/>
    <property type="match status" value="1"/>
</dbReference>
<dbReference type="GO" id="GO:0016746">
    <property type="term" value="F:acyltransferase activity"/>
    <property type="evidence" value="ECO:0007669"/>
    <property type="project" value="UniProtKB-KW"/>
</dbReference>
<dbReference type="RefSeq" id="WP_163111560.1">
    <property type="nucleotide sequence ID" value="NZ_JAAAWP010000004.1"/>
</dbReference>
<dbReference type="CDD" id="cd04647">
    <property type="entry name" value="LbH_MAT_like"/>
    <property type="match status" value="1"/>
</dbReference>
<dbReference type="InterPro" id="IPR001451">
    <property type="entry name" value="Hexapep"/>
</dbReference>
<dbReference type="EMBL" id="JAAAWP010000004">
    <property type="protein sequence ID" value="NDW21597.1"/>
    <property type="molecule type" value="Genomic_DNA"/>
</dbReference>
<accession>A0A6L9MU60</accession>
<dbReference type="Pfam" id="PF00132">
    <property type="entry name" value="Hexapep"/>
    <property type="match status" value="1"/>
</dbReference>
<dbReference type="Gene3D" id="2.160.10.10">
    <property type="entry name" value="Hexapeptide repeat proteins"/>
    <property type="match status" value="1"/>
</dbReference>
<dbReference type="AlphaFoldDB" id="A0A6L9MU60"/>
<proteinExistence type="inferred from homology"/>
<keyword evidence="4" id="KW-1185">Reference proteome</keyword>
<evidence type="ECO:0000256" key="1">
    <source>
        <dbReference type="ARBA" id="ARBA00007274"/>
    </source>
</evidence>
<comment type="caution">
    <text evidence="3">The sequence shown here is derived from an EMBL/GenBank/DDBJ whole genome shotgun (WGS) entry which is preliminary data.</text>
</comment>
<sequence length="193" mass="20503">MNQLLKRGVFFVLALLISPLTISYVLMTLVLNKDALISSYSQALSLLPGKLGSYLRSGFYRFVFTHCSSDAVISFGTLFSQQDTSIEEGVYIGPQCNIGKCSIGKNTLLGSGVHIMSGKGQHNFSDPSKPIKDQGGVFKKVCVGENCWIGNSALIMANVGDGSVIAAGAVVIDDVPKRTIVGGNPARVIGTRE</sequence>
<comment type="similarity">
    <text evidence="1">Belongs to the transferase hexapeptide repeat family.</text>
</comment>
<keyword evidence="2" id="KW-0472">Membrane</keyword>
<organism evidence="3 4">
    <name type="scientific">Alteromonas hispanica</name>
    <dbReference type="NCBI Taxonomy" id="315421"/>
    <lineage>
        <taxon>Bacteria</taxon>
        <taxon>Pseudomonadati</taxon>
        <taxon>Pseudomonadota</taxon>
        <taxon>Gammaproteobacteria</taxon>
        <taxon>Alteromonadales</taxon>
        <taxon>Alteromonadaceae</taxon>
        <taxon>Alteromonas/Salinimonas group</taxon>
        <taxon>Alteromonas</taxon>
    </lineage>
</organism>
<feature type="transmembrane region" description="Helical" evidence="2">
    <location>
        <begin position="9"/>
        <end position="31"/>
    </location>
</feature>
<dbReference type="InterPro" id="IPR011004">
    <property type="entry name" value="Trimer_LpxA-like_sf"/>
</dbReference>
<gene>
    <name evidence="3" type="ORF">GTW09_08720</name>
</gene>
<dbReference type="Pfam" id="PF14602">
    <property type="entry name" value="Hexapep_2"/>
    <property type="match status" value="1"/>
</dbReference>
<reference evidence="3 4" key="1">
    <citation type="submission" date="2020-01" db="EMBL/GenBank/DDBJ databases">
        <title>Genomes of bacteria type strains.</title>
        <authorList>
            <person name="Chen J."/>
            <person name="Zhu S."/>
            <person name="Yang J."/>
        </authorList>
    </citation>
    <scope>NUCLEOTIDE SEQUENCE [LARGE SCALE GENOMIC DNA]</scope>
    <source>
        <strain evidence="3 4">LMG 22958</strain>
    </source>
</reference>
<dbReference type="PANTHER" id="PTHR43300">
    <property type="entry name" value="ACETYLTRANSFERASE"/>
    <property type="match status" value="1"/>
</dbReference>
<evidence type="ECO:0000256" key="2">
    <source>
        <dbReference type="SAM" id="Phobius"/>
    </source>
</evidence>
<name>A0A6L9MU60_9ALTE</name>
<evidence type="ECO:0000313" key="3">
    <source>
        <dbReference type="EMBL" id="NDW21597.1"/>
    </source>
</evidence>
<keyword evidence="2" id="KW-0812">Transmembrane</keyword>
<protein>
    <submittedName>
        <fullName evidence="3">Acyltransferase</fullName>
    </submittedName>
</protein>
<keyword evidence="3" id="KW-0012">Acyltransferase</keyword>
<dbReference type="InterPro" id="IPR050179">
    <property type="entry name" value="Trans_hexapeptide_repeat"/>
</dbReference>
<dbReference type="Proteomes" id="UP000478837">
    <property type="component" value="Unassembled WGS sequence"/>
</dbReference>
<evidence type="ECO:0000313" key="4">
    <source>
        <dbReference type="Proteomes" id="UP000478837"/>
    </source>
</evidence>